<dbReference type="Gene3D" id="2.60.40.10">
    <property type="entry name" value="Immunoglobulins"/>
    <property type="match status" value="1"/>
</dbReference>
<proteinExistence type="predicted"/>
<dbReference type="Proteomes" id="UP000322918">
    <property type="component" value="Unassembled WGS sequence"/>
</dbReference>
<dbReference type="Pfam" id="PF13585">
    <property type="entry name" value="CHU_C"/>
    <property type="match status" value="1"/>
</dbReference>
<accession>A0A5M9HG39</accession>
<protein>
    <submittedName>
        <fullName evidence="1">T9SS type B sorting domain-containing protein</fullName>
    </submittedName>
</protein>
<sequence length="417" mass="45239">MRRQDRFITNKMKKLIVFMVCVMAVSLNKDARAQLKADGQGVYIKSGTLFSTDGLSLIPSVDFELKNLTVLRGNSPVSWPQYNSITRIYHFSSPVLFRGTMALDFLNTELNGNNASSLNLAYTNTTGSNNYKDYLLASGSISNAYDKYVSQLFSDAVNVSDVTAVSSGFVIPPVIASGSTTFCKGSSVTLSTVLASSWQWYRNGVQLQGATQRELTVIDNGDYSVQTVLANGISTISDPVTVKVVQAPNGKILADKGENLSLGDEVVLTANGGTTYLWDVSEGLIGGHTTDSSIVVRPVKTTTYKVIVNNGAGCSVTQSIVINVVNDYKTLVANNMVTPNSDGVNDVWIVKNIDLYPNNEVKIFDRAGRVVFSQNGYNNTWDATFNGVPVPEDTFYYVLSIDSGKNKMTGFISVVKE</sequence>
<keyword evidence="2" id="KW-1185">Reference proteome</keyword>
<dbReference type="EMBL" id="VWNE01000003">
    <property type="protein sequence ID" value="KAA8485942.1"/>
    <property type="molecule type" value="Genomic_DNA"/>
</dbReference>
<dbReference type="AlphaFoldDB" id="A0A5M9HG39"/>
<reference evidence="1 2" key="1">
    <citation type="submission" date="2019-09" db="EMBL/GenBank/DDBJ databases">
        <title>Pararcticibacter amylolyticus gen. nov., sp. nov., isolated from a rottenly hemp rope, and reclassification of Pedobacter tournemirensis as Pararcticibacter tournemirensis comb. nov.</title>
        <authorList>
            <person name="Cai Y."/>
        </authorList>
    </citation>
    <scope>NUCLEOTIDE SEQUENCE [LARGE SCALE GENOMIC DNA]</scope>
    <source>
        <strain evidence="1 2">TF5-37.2-LB10</strain>
    </source>
</reference>
<dbReference type="NCBIfam" id="TIGR04131">
    <property type="entry name" value="Bac_Flav_CTERM"/>
    <property type="match status" value="1"/>
</dbReference>
<name>A0A5M9HG39_9SPHI</name>
<gene>
    <name evidence="1" type="ORF">F1649_02815</name>
</gene>
<dbReference type="SUPFAM" id="SSF48726">
    <property type="entry name" value="Immunoglobulin"/>
    <property type="match status" value="1"/>
</dbReference>
<evidence type="ECO:0000313" key="2">
    <source>
        <dbReference type="Proteomes" id="UP000322918"/>
    </source>
</evidence>
<dbReference type="InterPro" id="IPR026341">
    <property type="entry name" value="T9SS_type_B"/>
</dbReference>
<comment type="caution">
    <text evidence="1">The sequence shown here is derived from an EMBL/GenBank/DDBJ whole genome shotgun (WGS) entry which is preliminary data.</text>
</comment>
<dbReference type="OrthoDB" id="355609at2"/>
<dbReference type="InterPro" id="IPR013783">
    <property type="entry name" value="Ig-like_fold"/>
</dbReference>
<dbReference type="InterPro" id="IPR036179">
    <property type="entry name" value="Ig-like_dom_sf"/>
</dbReference>
<evidence type="ECO:0000313" key="1">
    <source>
        <dbReference type="EMBL" id="KAA8485942.1"/>
    </source>
</evidence>
<organism evidence="1 2">
    <name type="scientific">Arcticibacter tournemirensis</name>
    <dbReference type="NCBI Taxonomy" id="699437"/>
    <lineage>
        <taxon>Bacteria</taxon>
        <taxon>Pseudomonadati</taxon>
        <taxon>Bacteroidota</taxon>
        <taxon>Sphingobacteriia</taxon>
        <taxon>Sphingobacteriales</taxon>
        <taxon>Sphingobacteriaceae</taxon>
        <taxon>Arcticibacter</taxon>
    </lineage>
</organism>